<accession>A0AAQ3TBY7</accession>
<evidence type="ECO:0000256" key="1">
    <source>
        <dbReference type="SAM" id="MobiDB-lite"/>
    </source>
</evidence>
<dbReference type="AlphaFoldDB" id="A0AAQ3TBY7"/>
<dbReference type="EMBL" id="CP144748">
    <property type="protein sequence ID" value="WVZ70156.1"/>
    <property type="molecule type" value="Genomic_DNA"/>
</dbReference>
<evidence type="ECO:0000313" key="3">
    <source>
        <dbReference type="Proteomes" id="UP001341281"/>
    </source>
</evidence>
<sequence length="104" mass="10923">MRAPSSPSPRTTCSPSSRAAPVTGDHGHLCVVLLDSAHLPSEDPTAVIAAIGEISATTPDLVLRSRDRVTRDDPATLLYSSGARQRSSPGILELVDIYGCKPES</sequence>
<name>A0AAQ3TBY7_PASNO</name>
<proteinExistence type="predicted"/>
<evidence type="ECO:0000313" key="2">
    <source>
        <dbReference type="EMBL" id="WVZ70156.1"/>
    </source>
</evidence>
<feature type="compositionally biased region" description="Low complexity" evidence="1">
    <location>
        <begin position="1"/>
        <end position="18"/>
    </location>
</feature>
<dbReference type="Proteomes" id="UP001341281">
    <property type="component" value="Chromosome 04"/>
</dbReference>
<keyword evidence="3" id="KW-1185">Reference proteome</keyword>
<reference evidence="2 3" key="1">
    <citation type="submission" date="2024-02" db="EMBL/GenBank/DDBJ databases">
        <title>High-quality chromosome-scale genome assembly of Pensacola bahiagrass (Paspalum notatum Flugge var. saurae).</title>
        <authorList>
            <person name="Vega J.M."/>
            <person name="Podio M."/>
            <person name="Orjuela J."/>
            <person name="Siena L.A."/>
            <person name="Pessino S.C."/>
            <person name="Combes M.C."/>
            <person name="Mariac C."/>
            <person name="Albertini E."/>
            <person name="Pupilli F."/>
            <person name="Ortiz J.P.A."/>
            <person name="Leblanc O."/>
        </authorList>
    </citation>
    <scope>NUCLEOTIDE SEQUENCE [LARGE SCALE GENOMIC DNA]</scope>
    <source>
        <strain evidence="2">R1</strain>
        <tissue evidence="2">Leaf</tissue>
    </source>
</reference>
<gene>
    <name evidence="2" type="ORF">U9M48_018844</name>
</gene>
<feature type="region of interest" description="Disordered" evidence="1">
    <location>
        <begin position="1"/>
        <end position="23"/>
    </location>
</feature>
<organism evidence="2 3">
    <name type="scientific">Paspalum notatum var. saurae</name>
    <dbReference type="NCBI Taxonomy" id="547442"/>
    <lineage>
        <taxon>Eukaryota</taxon>
        <taxon>Viridiplantae</taxon>
        <taxon>Streptophyta</taxon>
        <taxon>Embryophyta</taxon>
        <taxon>Tracheophyta</taxon>
        <taxon>Spermatophyta</taxon>
        <taxon>Magnoliopsida</taxon>
        <taxon>Liliopsida</taxon>
        <taxon>Poales</taxon>
        <taxon>Poaceae</taxon>
        <taxon>PACMAD clade</taxon>
        <taxon>Panicoideae</taxon>
        <taxon>Andropogonodae</taxon>
        <taxon>Paspaleae</taxon>
        <taxon>Paspalinae</taxon>
        <taxon>Paspalum</taxon>
    </lineage>
</organism>
<protein>
    <submittedName>
        <fullName evidence="2">Uncharacterized protein</fullName>
    </submittedName>
</protein>